<dbReference type="PANTHER" id="PTHR32063">
    <property type="match status" value="1"/>
</dbReference>
<organism evidence="2 3">
    <name type="scientific">Exilibacterium tricleocarpae</name>
    <dbReference type="NCBI Taxonomy" id="2591008"/>
    <lineage>
        <taxon>Bacteria</taxon>
        <taxon>Pseudomonadati</taxon>
        <taxon>Pseudomonadota</taxon>
        <taxon>Gammaproteobacteria</taxon>
        <taxon>Cellvibrionales</taxon>
        <taxon>Cellvibrionaceae</taxon>
        <taxon>Exilibacterium</taxon>
    </lineage>
</organism>
<dbReference type="Gene3D" id="3.30.70.1440">
    <property type="entry name" value="Multidrug efflux transporter AcrB pore domain"/>
    <property type="match status" value="1"/>
</dbReference>
<keyword evidence="1" id="KW-1133">Transmembrane helix</keyword>
<dbReference type="Gene3D" id="3.30.70.1320">
    <property type="entry name" value="Multidrug efflux transporter AcrB pore domain like"/>
    <property type="match status" value="1"/>
</dbReference>
<dbReference type="EMBL" id="VHSG01000010">
    <property type="protein sequence ID" value="TQV80094.1"/>
    <property type="molecule type" value="Genomic_DNA"/>
</dbReference>
<dbReference type="AlphaFoldDB" id="A0A545TS98"/>
<dbReference type="Gene3D" id="3.30.70.1430">
    <property type="entry name" value="Multidrug efflux transporter AcrB pore domain"/>
    <property type="match status" value="2"/>
</dbReference>
<dbReference type="GO" id="GO:0005886">
    <property type="term" value="C:plasma membrane"/>
    <property type="evidence" value="ECO:0007669"/>
    <property type="project" value="TreeGrafter"/>
</dbReference>
<dbReference type="PRINTS" id="PR00702">
    <property type="entry name" value="ACRIFLAVINRP"/>
</dbReference>
<proteinExistence type="predicted"/>
<feature type="transmembrane region" description="Helical" evidence="1">
    <location>
        <begin position="1002"/>
        <end position="1027"/>
    </location>
</feature>
<comment type="caution">
    <text evidence="2">The sequence shown here is derived from an EMBL/GenBank/DDBJ whole genome shotgun (WGS) entry which is preliminary data.</text>
</comment>
<keyword evidence="3" id="KW-1185">Reference proteome</keyword>
<dbReference type="Gene3D" id="3.30.2090.10">
    <property type="entry name" value="Multidrug efflux transporter AcrB TolC docking domain, DN and DC subdomains"/>
    <property type="match status" value="2"/>
</dbReference>
<evidence type="ECO:0000313" key="2">
    <source>
        <dbReference type="EMBL" id="TQV80094.1"/>
    </source>
</evidence>
<accession>A0A545TS98</accession>
<dbReference type="GO" id="GO:0042910">
    <property type="term" value="F:xenobiotic transmembrane transporter activity"/>
    <property type="evidence" value="ECO:0007669"/>
    <property type="project" value="TreeGrafter"/>
</dbReference>
<protein>
    <submittedName>
        <fullName evidence="2">Efflux RND transporter permease subunit</fullName>
    </submittedName>
</protein>
<gene>
    <name evidence="2" type="ORF">FKG94_10520</name>
</gene>
<feature type="transmembrane region" description="Helical" evidence="1">
    <location>
        <begin position="469"/>
        <end position="488"/>
    </location>
</feature>
<feature type="transmembrane region" description="Helical" evidence="1">
    <location>
        <begin position="874"/>
        <end position="892"/>
    </location>
</feature>
<keyword evidence="1" id="KW-0812">Transmembrane</keyword>
<dbReference type="OrthoDB" id="5287122at2"/>
<reference evidence="2 3" key="1">
    <citation type="submission" date="2019-06" db="EMBL/GenBank/DDBJ databases">
        <title>Whole genome sequence for Cellvibrionaceae sp. R142.</title>
        <authorList>
            <person name="Wang G."/>
        </authorList>
    </citation>
    <scope>NUCLEOTIDE SEQUENCE [LARGE SCALE GENOMIC DNA]</scope>
    <source>
        <strain evidence="2 3">R142</strain>
    </source>
</reference>
<dbReference type="SUPFAM" id="SSF82866">
    <property type="entry name" value="Multidrug efflux transporter AcrB transmembrane domain"/>
    <property type="match status" value="2"/>
</dbReference>
<feature type="transmembrane region" description="Helical" evidence="1">
    <location>
        <begin position="343"/>
        <end position="360"/>
    </location>
</feature>
<feature type="transmembrane region" description="Helical" evidence="1">
    <location>
        <begin position="21"/>
        <end position="41"/>
    </location>
</feature>
<dbReference type="RefSeq" id="WP_142904193.1">
    <property type="nucleotide sequence ID" value="NZ_ML660092.1"/>
</dbReference>
<dbReference type="Pfam" id="PF00873">
    <property type="entry name" value="ACR_tran"/>
    <property type="match status" value="1"/>
</dbReference>
<evidence type="ECO:0000313" key="3">
    <source>
        <dbReference type="Proteomes" id="UP000319732"/>
    </source>
</evidence>
<feature type="transmembrane region" description="Helical" evidence="1">
    <location>
        <begin position="973"/>
        <end position="990"/>
    </location>
</feature>
<evidence type="ECO:0000256" key="1">
    <source>
        <dbReference type="SAM" id="Phobius"/>
    </source>
</evidence>
<keyword evidence="1" id="KW-0472">Membrane</keyword>
<dbReference type="Gene3D" id="1.20.1640.10">
    <property type="entry name" value="Multidrug efflux transporter AcrB transmembrane domain"/>
    <property type="match status" value="2"/>
</dbReference>
<dbReference type="PANTHER" id="PTHR32063:SF33">
    <property type="entry name" value="RND SUPERFAMILY EFFLUX PUMP PERMEASE COMPONENT"/>
    <property type="match status" value="1"/>
</dbReference>
<dbReference type="Proteomes" id="UP000319732">
    <property type="component" value="Unassembled WGS sequence"/>
</dbReference>
<dbReference type="SUPFAM" id="SSF82693">
    <property type="entry name" value="Multidrug efflux transporter AcrB pore domain, PN1, PN2, PC1 and PC2 subdomains"/>
    <property type="match status" value="2"/>
</dbReference>
<dbReference type="SUPFAM" id="SSF82714">
    <property type="entry name" value="Multidrug efflux transporter AcrB TolC docking domain, DN and DC subdomains"/>
    <property type="match status" value="2"/>
</dbReference>
<feature type="transmembrane region" description="Helical" evidence="1">
    <location>
        <begin position="536"/>
        <end position="555"/>
    </location>
</feature>
<feature type="transmembrane region" description="Helical" evidence="1">
    <location>
        <begin position="367"/>
        <end position="386"/>
    </location>
</feature>
<feature type="transmembrane region" description="Helical" evidence="1">
    <location>
        <begin position="899"/>
        <end position="919"/>
    </location>
</feature>
<dbReference type="InterPro" id="IPR001036">
    <property type="entry name" value="Acrflvin-R"/>
</dbReference>
<dbReference type="InterPro" id="IPR027463">
    <property type="entry name" value="AcrB_DN_DC_subdom"/>
</dbReference>
<feature type="transmembrane region" description="Helical" evidence="1">
    <location>
        <begin position="437"/>
        <end position="457"/>
    </location>
</feature>
<name>A0A545TS98_9GAMM</name>
<feature type="transmembrane region" description="Helical" evidence="1">
    <location>
        <begin position="392"/>
        <end position="416"/>
    </location>
</feature>
<sequence length="1060" mass="116727">MSEQPSENSRGLIAWFTRNPVAANLLMIFIILGGLLSTFSIKKQAFPPFVINAIRIDIEYPGAAPQEVEEGIAIKVEKSLEGIQGLQRVITYSRRDSFQAYIRVENAYDVQAVLDEVKNQVDAISSLPERAERPVVKVDRYRQEVLYISLYGDLPLAQLKRLGREIHREIQEIPAVDVSEYYSGPDFEVTIEVSRDKLREYAISFQDIATAIREFSTNQSAGQIKAADGTINLRVQNQAYTARDFESIPLLNLDDGSRIYLSQVATVKDGFTDGGQLTRFNGQNAVTYFIGATDSQSITDVSAAVGRYVDSKNTSLPHNVHLESWVDFTTYLQGRLNMMLENMFYGALLVFIVIGIFLHFRLAFWVMLGLPVAFLGALFLMPMSWIDVSINITSLFAFIMVLGIVVDDAVVIGESVNTAIEQHGHSADSVVRGVKRVALPATFGVLTTIAAFSPLVASSGPEAPIAHSIGYVVVLCLAFSLVESKLILPAHLAAMKSPPPSTQPNAAMRLRRAVNRGLQCLIQDCYRPLLRAAITYRYCVITFSVALIFVSIGLFQGGVIRYVGVPKVPHDFPSIEIEMHSTASQQATLAAVGQVEQVLNKVDAAIQAQYGLSMIAGRQVELQSRTHAVVKVKLIEPERRPINTFELANRWREAMPLMPNRKSLTIKDNLFAPGLEDGDISFRLNGDNYDALILAAGDLRRELSSIDGIVDINDSRMLPTREVRFSLRPVAYAMGLTLEDIASQLNFGYYGLEAQRLMRDGEEIKVMVRYPERQRNGFGTLEEALIQTGTGQEIALSEVAEFTLIPGADQIRRENGRKNISVWATIDPARVEPRAVHDRINRVFLPALARHYPDIVYEPGGSFTESEQSQQTNLRNMLIALMVIFVLLAVPLRSYLQPLVIMSVIPFGVIGAMLGHLILGMDMNAFSLFGIVAAAGVVINDSLVIVDHINRARRRGLPVVEAVVQSGCQRFRAVLLTSLTTFIGLIPIIAETSLQARTVIPMAVSLAFGVLFATFITLLFIPCLYVAGSGLSAGLMRFLMGGRTATAETGAEVFSRLGAG</sequence>
<feature type="transmembrane region" description="Helical" evidence="1">
    <location>
        <begin position="925"/>
        <end position="946"/>
    </location>
</feature>